<dbReference type="InterPro" id="IPR015010">
    <property type="entry name" value="TERF2IP_Myb"/>
</dbReference>
<feature type="compositionally biased region" description="Acidic residues" evidence="1">
    <location>
        <begin position="240"/>
        <end position="249"/>
    </location>
</feature>
<sequence length="723" mass="81776">MPSYNKEEDEESGPENEEIVRQVFKDEAGNPICFFIHESVKESWIRGNLTADIEKFGGIVQPNDKEVDTVIIDESSIKGPKTLLQLSYDVDLYDRSRRRTWVEPKSFVQRCILEGMVRHSLPVKKAMGGSLRRHKEYTPKDDEHLARYIALRIPDKEAGGRRGEGLYQELEALGCSSARFSWAKRHTGQSWRNRYNKNTQWFDPIIDYYVKLEKPTAKQLYARDRRMSQRKSKQIYQDDVSVEEEEYEEYGQHPSPPPAKRRRPNEAPRHGILRSPKGKERASESPHETDDELPKQSSLFSEPESVEAHPSAKQRAPPITYAKRKRQIPPASPPPFPTQPQTSQATLIASSPQIRRSGPILIERTSHFSHQQFEQRTPTFTPEPPLIFENEVRDGLSPVPQIFSANEFNILSDRFLPAPTPFILTESTTTGVRNAFTAASRQRRQVAIKKVQPVVPVATPYEPPYRNTRSRAQSVEPSVGPFGTKSRVKGKEELVEGSPVLAPLEELEEDEIPVEEIPSVSGPIGETLDEELDVEHFLVNNVSGQSHATEDSTQDSQEAPLQVASPLTKAVDESMDSDDVQTHQMLRQPPPKSISQRPTSIFDADPETMLRRFQATLPGPSTARSSRRSSVRPMAFTQLRNEASRRPRHSAPGPRRRSFEAPPSQPRTPVNVQFQASRDSSVLSEEMFPVAGTKASAVKKRIEAEEKRTPYRPPTGTRAAVRR</sequence>
<evidence type="ECO:0000259" key="2">
    <source>
        <dbReference type="Pfam" id="PF08914"/>
    </source>
</evidence>
<dbReference type="OrthoDB" id="435460at2759"/>
<accession>A0A8H5HCP7</accession>
<keyword evidence="4" id="KW-1185">Reference proteome</keyword>
<dbReference type="EMBL" id="JAACJP010000012">
    <property type="protein sequence ID" value="KAF5381106.1"/>
    <property type="molecule type" value="Genomic_DNA"/>
</dbReference>
<dbReference type="Pfam" id="PF08914">
    <property type="entry name" value="Myb_Rap1"/>
    <property type="match status" value="1"/>
</dbReference>
<feature type="compositionally biased region" description="Basic and acidic residues" evidence="1">
    <location>
        <begin position="277"/>
        <end position="294"/>
    </location>
</feature>
<dbReference type="SUPFAM" id="SSF46689">
    <property type="entry name" value="Homeodomain-like"/>
    <property type="match status" value="1"/>
</dbReference>
<proteinExistence type="predicted"/>
<dbReference type="CDD" id="cd11655">
    <property type="entry name" value="rap1_myb-like"/>
    <property type="match status" value="1"/>
</dbReference>
<protein>
    <recommendedName>
        <fullName evidence="2">TERF2-interacting telomeric protein 1 Myb domain-containing protein</fullName>
    </recommendedName>
</protein>
<feature type="region of interest" description="Disordered" evidence="1">
    <location>
        <begin position="541"/>
        <end position="670"/>
    </location>
</feature>
<feature type="region of interest" description="Disordered" evidence="1">
    <location>
        <begin position="694"/>
        <end position="723"/>
    </location>
</feature>
<dbReference type="InterPro" id="IPR009057">
    <property type="entry name" value="Homeodomain-like_sf"/>
</dbReference>
<evidence type="ECO:0000313" key="3">
    <source>
        <dbReference type="EMBL" id="KAF5381106.1"/>
    </source>
</evidence>
<dbReference type="AlphaFoldDB" id="A0A8H5HCP7"/>
<feature type="compositionally biased region" description="Basic and acidic residues" evidence="1">
    <location>
        <begin position="700"/>
        <end position="709"/>
    </location>
</feature>
<dbReference type="Proteomes" id="UP000565441">
    <property type="component" value="Unassembled WGS sequence"/>
</dbReference>
<feature type="compositionally biased region" description="Polar residues" evidence="1">
    <location>
        <begin position="368"/>
        <end position="380"/>
    </location>
</feature>
<gene>
    <name evidence="3" type="ORF">D9615_004132</name>
</gene>
<feature type="domain" description="TERF2-interacting telomeric protein 1 Myb" evidence="2">
    <location>
        <begin position="137"/>
        <end position="199"/>
    </location>
</feature>
<reference evidence="3 4" key="1">
    <citation type="journal article" date="2020" name="ISME J.">
        <title>Uncovering the hidden diversity of litter-decomposition mechanisms in mushroom-forming fungi.</title>
        <authorList>
            <person name="Floudas D."/>
            <person name="Bentzer J."/>
            <person name="Ahren D."/>
            <person name="Johansson T."/>
            <person name="Persson P."/>
            <person name="Tunlid A."/>
        </authorList>
    </citation>
    <scope>NUCLEOTIDE SEQUENCE [LARGE SCALE GENOMIC DNA]</scope>
    <source>
        <strain evidence="3 4">CBS 661.87</strain>
    </source>
</reference>
<organism evidence="3 4">
    <name type="scientific">Tricholomella constricta</name>
    <dbReference type="NCBI Taxonomy" id="117010"/>
    <lineage>
        <taxon>Eukaryota</taxon>
        <taxon>Fungi</taxon>
        <taxon>Dikarya</taxon>
        <taxon>Basidiomycota</taxon>
        <taxon>Agaricomycotina</taxon>
        <taxon>Agaricomycetes</taxon>
        <taxon>Agaricomycetidae</taxon>
        <taxon>Agaricales</taxon>
        <taxon>Tricholomatineae</taxon>
        <taxon>Lyophyllaceae</taxon>
        <taxon>Tricholomella</taxon>
    </lineage>
</organism>
<feature type="region of interest" description="Disordered" evidence="1">
    <location>
        <begin position="462"/>
        <end position="485"/>
    </location>
</feature>
<evidence type="ECO:0000256" key="1">
    <source>
        <dbReference type="SAM" id="MobiDB-lite"/>
    </source>
</evidence>
<name>A0A8H5HCP7_9AGAR</name>
<evidence type="ECO:0000313" key="4">
    <source>
        <dbReference type="Proteomes" id="UP000565441"/>
    </source>
</evidence>
<comment type="caution">
    <text evidence="3">The sequence shown here is derived from an EMBL/GenBank/DDBJ whole genome shotgun (WGS) entry which is preliminary data.</text>
</comment>
<feature type="region of interest" description="Disordered" evidence="1">
    <location>
        <begin position="224"/>
        <end position="385"/>
    </location>
</feature>
<dbReference type="Gene3D" id="1.10.10.60">
    <property type="entry name" value="Homeodomain-like"/>
    <property type="match status" value="1"/>
</dbReference>